<feature type="non-terminal residue" evidence="2">
    <location>
        <position position="1"/>
    </location>
</feature>
<protein>
    <submittedName>
        <fullName evidence="2">Uncharacterized protein</fullName>
    </submittedName>
</protein>
<keyword evidence="1" id="KW-1133">Transmembrane helix</keyword>
<gene>
    <name evidence="2" type="ORF">ASV53_24890</name>
</gene>
<dbReference type="Pfam" id="PF13440">
    <property type="entry name" value="Polysacc_synt_3"/>
    <property type="match status" value="1"/>
</dbReference>
<evidence type="ECO:0000313" key="2">
    <source>
        <dbReference type="EMBL" id="OZS41244.1"/>
    </source>
</evidence>
<name>A0ABX4FQI0_9GAMM</name>
<comment type="caution">
    <text evidence="2">The sequence shown here is derived from an EMBL/GenBank/DDBJ whole genome shotgun (WGS) entry which is preliminary data.</text>
</comment>
<feature type="transmembrane region" description="Helical" evidence="1">
    <location>
        <begin position="91"/>
        <end position="112"/>
    </location>
</feature>
<dbReference type="EMBL" id="NOIF01000517">
    <property type="protein sequence ID" value="OZS41244.1"/>
    <property type="molecule type" value="Genomic_DNA"/>
</dbReference>
<evidence type="ECO:0000313" key="3">
    <source>
        <dbReference type="Proteomes" id="UP000215999"/>
    </source>
</evidence>
<proteinExistence type="predicted"/>
<feature type="non-terminal residue" evidence="2">
    <location>
        <position position="125"/>
    </location>
</feature>
<keyword evidence="1" id="KW-0472">Membrane</keyword>
<dbReference type="Proteomes" id="UP000215999">
    <property type="component" value="Unassembled WGS sequence"/>
</dbReference>
<accession>A0ABX4FQI0</accession>
<keyword evidence="3" id="KW-1185">Reference proteome</keyword>
<reference evidence="2 3" key="1">
    <citation type="journal article" date="2016" name="Antonie Van Leeuwenhoek">
        <title>Photobacterium sanguinicancri sp. nov. isolated from marine animals.</title>
        <authorList>
            <person name="Gomez-Gil B."/>
            <person name="Roque A."/>
            <person name="Rotllant G."/>
            <person name="Romalde J.L."/>
            <person name="Doce A."/>
            <person name="Eggermont M."/>
            <person name="Defoirdt T."/>
        </authorList>
    </citation>
    <scope>NUCLEOTIDE SEQUENCE [LARGE SCALE GENOMIC DNA]</scope>
    <source>
        <strain evidence="2 3">CAIM 1827</strain>
    </source>
</reference>
<keyword evidence="1" id="KW-0812">Transmembrane</keyword>
<sequence length="125" mass="14341">LSEFGENRLELLSLRKLFSYSKWIYLSNWINSFIVDYPTFAMSSFMVPASSIGVFSRSMTFVNLGRSILNPLAKIIFPFFRAGESNVIKNYIVTVLLSFLIFFPMTIVIALFSKEIIVYVYGSSF</sequence>
<organism evidence="2 3">
    <name type="scientific">Photobacterium sanguinicancri</name>
    <dbReference type="NCBI Taxonomy" id="875932"/>
    <lineage>
        <taxon>Bacteria</taxon>
        <taxon>Pseudomonadati</taxon>
        <taxon>Pseudomonadota</taxon>
        <taxon>Gammaproteobacteria</taxon>
        <taxon>Vibrionales</taxon>
        <taxon>Vibrionaceae</taxon>
        <taxon>Photobacterium</taxon>
    </lineage>
</organism>
<dbReference type="RefSeq" id="WP_141226365.1">
    <property type="nucleotide sequence ID" value="NZ_NOIF01000517.1"/>
</dbReference>
<evidence type="ECO:0000256" key="1">
    <source>
        <dbReference type="SAM" id="Phobius"/>
    </source>
</evidence>